<dbReference type="Pfam" id="PF02355">
    <property type="entry name" value="SecD_SecF_C"/>
    <property type="match status" value="1"/>
</dbReference>
<gene>
    <name evidence="9" type="primary">secF</name>
    <name evidence="11" type="ORF">CDEE_0344</name>
</gene>
<keyword evidence="4 9" id="KW-0812">Transmembrane</keyword>
<dbReference type="Gene3D" id="1.20.1640.10">
    <property type="entry name" value="Multidrug efflux transporter AcrB transmembrane domain"/>
    <property type="match status" value="1"/>
</dbReference>
<comment type="subunit">
    <text evidence="9">Forms a complex with SecD. Part of the essential Sec protein translocation apparatus which comprises SecA, SecYEG and auxiliary proteins SecDF-YajC and YidC.</text>
</comment>
<keyword evidence="3 9" id="KW-1003">Cell membrane</keyword>
<protein>
    <recommendedName>
        <fullName evidence="9">Protein-export membrane protein SecF</fullName>
    </recommendedName>
</protein>
<evidence type="ECO:0000256" key="4">
    <source>
        <dbReference type="ARBA" id="ARBA00022692"/>
    </source>
</evidence>
<dbReference type="PANTHER" id="PTHR30081">
    <property type="entry name" value="PROTEIN-EXPORT MEMBRANE PROTEIN SEC"/>
    <property type="match status" value="1"/>
</dbReference>
<dbReference type="KEGG" id="kct:CDEE_0344"/>
<evidence type="ECO:0000313" key="11">
    <source>
        <dbReference type="EMBL" id="AGF47414.1"/>
    </source>
</evidence>
<evidence type="ECO:0000256" key="2">
    <source>
        <dbReference type="ARBA" id="ARBA00022448"/>
    </source>
</evidence>
<dbReference type="Proteomes" id="UP000011686">
    <property type="component" value="Chromosome"/>
</dbReference>
<dbReference type="InterPro" id="IPR005665">
    <property type="entry name" value="SecF_bac"/>
</dbReference>
<keyword evidence="5 9" id="KW-0653">Protein transport</keyword>
<evidence type="ECO:0000256" key="5">
    <source>
        <dbReference type="ARBA" id="ARBA00022927"/>
    </source>
</evidence>
<dbReference type="eggNOG" id="COG0341">
    <property type="taxonomic scope" value="Bacteria"/>
</dbReference>
<evidence type="ECO:0000313" key="12">
    <source>
        <dbReference type="Proteomes" id="UP000011686"/>
    </source>
</evidence>
<dbReference type="InterPro" id="IPR022645">
    <property type="entry name" value="SecD/SecF_bac"/>
</dbReference>
<proteinExistence type="inferred from homology"/>
<comment type="subcellular location">
    <subcellularLocation>
        <location evidence="1 9">Cell membrane</location>
        <topology evidence="1 9">Multi-pass membrane protein</topology>
    </subcellularLocation>
</comment>
<dbReference type="HAMAP" id="MF_01464_B">
    <property type="entry name" value="SecF_B"/>
    <property type="match status" value="1"/>
</dbReference>
<feature type="transmembrane region" description="Helical" evidence="9">
    <location>
        <begin position="12"/>
        <end position="35"/>
    </location>
</feature>
<keyword evidence="2 9" id="KW-0813">Transport</keyword>
<dbReference type="PATRIC" id="fig|1208918.3.peg.110"/>
<evidence type="ECO:0000256" key="7">
    <source>
        <dbReference type="ARBA" id="ARBA00023010"/>
    </source>
</evidence>
<organism evidence="11 12">
    <name type="scientific">Candidatus Kinetoplastidibacterium crithidiae TCC036E</name>
    <dbReference type="NCBI Taxonomy" id="1208918"/>
    <lineage>
        <taxon>Bacteria</taxon>
        <taxon>Pseudomonadati</taxon>
        <taxon>Pseudomonadota</taxon>
        <taxon>Betaproteobacteria</taxon>
        <taxon>Candidatus Kinetoplastidibacterium</taxon>
    </lineage>
</organism>
<dbReference type="GO" id="GO:0043952">
    <property type="term" value="P:protein transport by the Sec complex"/>
    <property type="evidence" value="ECO:0007669"/>
    <property type="project" value="UniProtKB-UniRule"/>
</dbReference>
<evidence type="ECO:0000256" key="3">
    <source>
        <dbReference type="ARBA" id="ARBA00022475"/>
    </source>
</evidence>
<dbReference type="HOGENOM" id="CLU_050012_1_0_4"/>
<feature type="transmembrane region" description="Helical" evidence="9">
    <location>
        <begin position="136"/>
        <end position="155"/>
    </location>
</feature>
<comment type="similarity">
    <text evidence="9">Belongs to the SecD/SecF family. SecF subfamily.</text>
</comment>
<evidence type="ECO:0000256" key="1">
    <source>
        <dbReference type="ARBA" id="ARBA00004651"/>
    </source>
</evidence>
<reference evidence="11 12" key="1">
    <citation type="journal article" date="2013" name="Genome Biol. Evol.">
        <title>Genome evolution and phylogenomic analysis of candidatus kinetoplastibacterium, the betaproteobacterial endosymbionts of strigomonas and angomonas.</title>
        <authorList>
            <person name="Alves J.M."/>
            <person name="Serrano M.G."/>
            <person name="Maia da Silva F."/>
            <person name="Voegtly L.J."/>
            <person name="Matveyev A.V."/>
            <person name="Teixeira M.M."/>
            <person name="Camargo E.P."/>
            <person name="Buck G.A."/>
        </authorList>
    </citation>
    <scope>NUCLEOTIDE SEQUENCE [LARGE SCALE GENOMIC DNA]</scope>
    <source>
        <strain evidence="11 12">TCC036E</strain>
    </source>
</reference>
<dbReference type="Pfam" id="PF07549">
    <property type="entry name" value="Sec_GG"/>
    <property type="match status" value="1"/>
</dbReference>
<dbReference type="PANTHER" id="PTHR30081:SF8">
    <property type="entry name" value="PROTEIN TRANSLOCASE SUBUNIT SECF"/>
    <property type="match status" value="1"/>
</dbReference>
<dbReference type="STRING" id="1208918.CDEE_0344"/>
<dbReference type="GO" id="GO:0005886">
    <property type="term" value="C:plasma membrane"/>
    <property type="evidence" value="ECO:0007669"/>
    <property type="project" value="UniProtKB-SubCell"/>
</dbReference>
<dbReference type="GO" id="GO:0015450">
    <property type="term" value="F:protein-transporting ATPase activity"/>
    <property type="evidence" value="ECO:0007669"/>
    <property type="project" value="InterPro"/>
</dbReference>
<dbReference type="SUPFAM" id="SSF82866">
    <property type="entry name" value="Multidrug efflux transporter AcrB transmembrane domain"/>
    <property type="match status" value="1"/>
</dbReference>
<evidence type="ECO:0000256" key="8">
    <source>
        <dbReference type="ARBA" id="ARBA00023136"/>
    </source>
</evidence>
<feature type="transmembrane region" description="Helical" evidence="9">
    <location>
        <begin position="255"/>
        <end position="273"/>
    </location>
</feature>
<evidence type="ECO:0000256" key="9">
    <source>
        <dbReference type="HAMAP-Rule" id="MF_01464"/>
    </source>
</evidence>
<keyword evidence="7 9" id="KW-0811">Translocation</keyword>
<comment type="function">
    <text evidence="9">Part of the Sec protein translocase complex. Interacts with the SecYEG preprotein conducting channel. SecDF uses the proton motive force (PMF) to complete protein translocation after the ATP-dependent function of SecA.</text>
</comment>
<dbReference type="EMBL" id="CP003804">
    <property type="protein sequence ID" value="AGF47414.1"/>
    <property type="molecule type" value="Genomic_DNA"/>
</dbReference>
<dbReference type="InterPro" id="IPR022813">
    <property type="entry name" value="SecD/SecF_arch_bac"/>
</dbReference>
<dbReference type="InterPro" id="IPR022646">
    <property type="entry name" value="SecD/SecF_CS"/>
</dbReference>
<keyword evidence="6 9" id="KW-1133">Transmembrane helix</keyword>
<sequence length="310" mass="34851">MELFRISKTIHFMRYAVLLNIISLVTFTVSLFFIYHKGFNLSTEFTGGSIIEASYSGEKILQLDEIKSSLTNIPHIEHIQVQYLGSSKEIIIRLPNLENFSLETTTSTILSELQKYDNSFNINKTEFIGPQVGEKLLQDMLLSVIMLVIGIIFYLSIRFELIIAAAVVMANLHDVVIILGFFAFFQWEFSLSVLAGTLAALGYSVNESVIVMDRVRENYLKYIGPKNIKNTKALINKSITQTISRTIITHGSTQFMILSILLFGGASLHYFAVALTIGIWFGIYSSIFVSSSLALLMKFGKKAFHAETHD</sequence>
<feature type="transmembrane region" description="Helical" evidence="9">
    <location>
        <begin position="162"/>
        <end position="185"/>
    </location>
</feature>
<feature type="transmembrane region" description="Helical" evidence="9">
    <location>
        <begin position="279"/>
        <end position="297"/>
    </location>
</feature>
<dbReference type="NCBIfam" id="TIGR00966">
    <property type="entry name" value="transloc_SecF"/>
    <property type="match status" value="1"/>
</dbReference>
<evidence type="ECO:0000259" key="10">
    <source>
        <dbReference type="Pfam" id="PF02355"/>
    </source>
</evidence>
<feature type="transmembrane region" description="Helical" evidence="9">
    <location>
        <begin position="191"/>
        <end position="212"/>
    </location>
</feature>
<keyword evidence="12" id="KW-1185">Reference proteome</keyword>
<dbReference type="RefSeq" id="WP_015238957.1">
    <property type="nucleotide sequence ID" value="NC_020283.1"/>
</dbReference>
<dbReference type="GO" id="GO:0006605">
    <property type="term" value="P:protein targeting"/>
    <property type="evidence" value="ECO:0007669"/>
    <property type="project" value="UniProtKB-UniRule"/>
</dbReference>
<dbReference type="InterPro" id="IPR048634">
    <property type="entry name" value="SecD_SecF_C"/>
</dbReference>
<keyword evidence="8 9" id="KW-0472">Membrane</keyword>
<dbReference type="PRINTS" id="PR01755">
    <property type="entry name" value="SECFTRNLCASE"/>
</dbReference>
<dbReference type="AlphaFoldDB" id="M1LVX7"/>
<feature type="domain" description="Protein export membrane protein SecD/SecF C-terminal" evidence="10">
    <location>
        <begin position="111"/>
        <end position="298"/>
    </location>
</feature>
<dbReference type="GO" id="GO:0065002">
    <property type="term" value="P:intracellular protein transmembrane transport"/>
    <property type="evidence" value="ECO:0007669"/>
    <property type="project" value="UniProtKB-UniRule"/>
</dbReference>
<evidence type="ECO:0000256" key="6">
    <source>
        <dbReference type="ARBA" id="ARBA00022989"/>
    </source>
</evidence>
<name>M1LVX7_9PROT</name>
<accession>M1LVX7</accession>